<keyword evidence="2 4" id="KW-0479">Metal-binding</keyword>
<dbReference type="AlphaFoldDB" id="G8QK38"/>
<evidence type="ECO:0000256" key="6">
    <source>
        <dbReference type="SAM" id="Phobius"/>
    </source>
</evidence>
<name>G8QK38_AZOOP</name>
<dbReference type="STRING" id="640081.Dsui_1069"/>
<feature type="region of interest" description="Disordered" evidence="5">
    <location>
        <begin position="186"/>
        <end position="224"/>
    </location>
</feature>
<evidence type="ECO:0000259" key="7">
    <source>
        <dbReference type="PROSITE" id="PS51007"/>
    </source>
</evidence>
<feature type="transmembrane region" description="Helical" evidence="6">
    <location>
        <begin position="21"/>
        <end position="43"/>
    </location>
</feature>
<keyword evidence="6" id="KW-0472">Membrane</keyword>
<evidence type="ECO:0000256" key="1">
    <source>
        <dbReference type="ARBA" id="ARBA00022617"/>
    </source>
</evidence>
<reference evidence="8 9" key="1">
    <citation type="journal article" date="2012" name="J. Bacteriol.">
        <title>Complete genome sequence of the anaerobic perchlorate-reducing bacterium Azospira suillum strain PS.</title>
        <authorList>
            <person name="Byrne-Bailey K.G."/>
            <person name="Coates J.D."/>
        </authorList>
    </citation>
    <scope>NUCLEOTIDE SEQUENCE [LARGE SCALE GENOMIC DNA]</scope>
    <source>
        <strain evidence="9">ATCC BAA-33 / DSM 13638 / PS</strain>
    </source>
</reference>
<keyword evidence="1 4" id="KW-0349">Heme</keyword>
<dbReference type="Gene3D" id="1.10.760.10">
    <property type="entry name" value="Cytochrome c-like domain"/>
    <property type="match status" value="1"/>
</dbReference>
<evidence type="ECO:0000256" key="4">
    <source>
        <dbReference type="PROSITE-ProRule" id="PRU00433"/>
    </source>
</evidence>
<feature type="domain" description="Cytochrome c" evidence="7">
    <location>
        <begin position="85"/>
        <end position="176"/>
    </location>
</feature>
<evidence type="ECO:0000256" key="3">
    <source>
        <dbReference type="ARBA" id="ARBA00023004"/>
    </source>
</evidence>
<keyword evidence="3 4" id="KW-0408">Iron</keyword>
<evidence type="ECO:0000256" key="5">
    <source>
        <dbReference type="SAM" id="MobiDB-lite"/>
    </source>
</evidence>
<keyword evidence="6" id="KW-0812">Transmembrane</keyword>
<dbReference type="Pfam" id="PF13442">
    <property type="entry name" value="Cytochrome_CBB3"/>
    <property type="match status" value="1"/>
</dbReference>
<accession>G8QK38</accession>
<evidence type="ECO:0000313" key="9">
    <source>
        <dbReference type="Proteomes" id="UP000005633"/>
    </source>
</evidence>
<keyword evidence="6" id="KW-1133">Transmembrane helix</keyword>
<dbReference type="PROSITE" id="PS51007">
    <property type="entry name" value="CYTC"/>
    <property type="match status" value="1"/>
</dbReference>
<dbReference type="EMBL" id="CP003153">
    <property type="protein sequence ID" value="AEV25471.1"/>
    <property type="molecule type" value="Genomic_DNA"/>
</dbReference>
<dbReference type="SUPFAM" id="SSF46626">
    <property type="entry name" value="Cytochrome c"/>
    <property type="match status" value="1"/>
</dbReference>
<dbReference type="GO" id="GO:0046872">
    <property type="term" value="F:metal ion binding"/>
    <property type="evidence" value="ECO:0007669"/>
    <property type="project" value="UniProtKB-KW"/>
</dbReference>
<dbReference type="GO" id="GO:0020037">
    <property type="term" value="F:heme binding"/>
    <property type="evidence" value="ECO:0007669"/>
    <property type="project" value="InterPro"/>
</dbReference>
<organism evidence="8 9">
    <name type="scientific">Azospira oryzae (strain ATCC BAA-33 / DSM 13638 / PS)</name>
    <name type="common">Dechlorosoma suillum</name>
    <dbReference type="NCBI Taxonomy" id="640081"/>
    <lineage>
        <taxon>Bacteria</taxon>
        <taxon>Pseudomonadati</taxon>
        <taxon>Pseudomonadota</taxon>
        <taxon>Betaproteobacteria</taxon>
        <taxon>Rhodocyclales</taxon>
        <taxon>Rhodocyclaceae</taxon>
        <taxon>Azospira</taxon>
    </lineage>
</organism>
<dbReference type="KEGG" id="dsu:Dsui_1069"/>
<evidence type="ECO:0000256" key="2">
    <source>
        <dbReference type="ARBA" id="ARBA00022723"/>
    </source>
</evidence>
<dbReference type="HOGENOM" id="CLU_089635_0_0_4"/>
<dbReference type="InterPro" id="IPR009056">
    <property type="entry name" value="Cyt_c-like_dom"/>
</dbReference>
<gene>
    <name evidence="8" type="ordered locus">Dsui_1069</name>
</gene>
<dbReference type="Proteomes" id="UP000005633">
    <property type="component" value="Chromosome"/>
</dbReference>
<sequence>MRHLPESWLLLNNRIPMQKPFLTVVGVAAVFVSVVGASISMGFPSFAADEPHSELVTSLITYARERSISREVKGVDVPADLGSPERVRRGAGNYEAMCVDCHLSPSAGNSEIRQGLYPTPPNLSVVRENAHDPSSDARDFWIIKHGIKASGMPAWAKGGMDDAAIWDLVAFLNVLPTQSTDSYQQLVSASNGHSHSGIPDAHGASGGPSHHSVDEHSPGHVHSH</sequence>
<dbReference type="eggNOG" id="COG2010">
    <property type="taxonomic scope" value="Bacteria"/>
</dbReference>
<dbReference type="InterPro" id="IPR036909">
    <property type="entry name" value="Cyt_c-like_dom_sf"/>
</dbReference>
<protein>
    <submittedName>
        <fullName evidence="8">Cytochrome c</fullName>
    </submittedName>
</protein>
<dbReference type="GO" id="GO:0009055">
    <property type="term" value="F:electron transfer activity"/>
    <property type="evidence" value="ECO:0007669"/>
    <property type="project" value="InterPro"/>
</dbReference>
<proteinExistence type="predicted"/>
<evidence type="ECO:0000313" key="8">
    <source>
        <dbReference type="EMBL" id="AEV25471.1"/>
    </source>
</evidence>